<comment type="similarity">
    <text evidence="1">Belongs to the ABC transporter superfamily.</text>
</comment>
<keyword evidence="2" id="KW-0813">Transport</keyword>
<dbReference type="CDD" id="cd03224">
    <property type="entry name" value="ABC_TM1139_LivF_branched"/>
    <property type="match status" value="1"/>
</dbReference>
<dbReference type="Proteomes" id="UP000231553">
    <property type="component" value="Unassembled WGS sequence"/>
</dbReference>
<sequence length="231" mass="25464">MLKVKDLTLHYGGSQILYDVSLTAAAGEVTCIMGTNGVGKTSLLKALSGTHQRTSGEIEFDGEAIGKLPAHALAQKGIGYVPQGRMIFPLLTVKENMETAYACLPRSEHYVPDEIYELFPILKEFLNRRGGDLSGGQQQQLAIARAMLTKPKLLLLDEPTEGIQPNIIQQIGRVIRYLRDKGDIAIILVEQYFDFAYENADRFVVLRRGAVMKSGSHDDLSRAELLEATSV</sequence>
<evidence type="ECO:0000256" key="2">
    <source>
        <dbReference type="ARBA" id="ARBA00022448"/>
    </source>
</evidence>
<dbReference type="Pfam" id="PF00005">
    <property type="entry name" value="ABC_tran"/>
    <property type="match status" value="1"/>
</dbReference>
<evidence type="ECO:0000259" key="6">
    <source>
        <dbReference type="PROSITE" id="PS50893"/>
    </source>
</evidence>
<dbReference type="InterPro" id="IPR003593">
    <property type="entry name" value="AAA+_ATPase"/>
</dbReference>
<dbReference type="AlphaFoldDB" id="A0A2M8J2D8"/>
<keyword evidence="5" id="KW-0029">Amino-acid transport</keyword>
<accession>A0A2M8J2D8</accession>
<dbReference type="GO" id="GO:0016887">
    <property type="term" value="F:ATP hydrolysis activity"/>
    <property type="evidence" value="ECO:0007669"/>
    <property type="project" value="InterPro"/>
</dbReference>
<evidence type="ECO:0000313" key="7">
    <source>
        <dbReference type="EMBL" id="PJE36951.1"/>
    </source>
</evidence>
<keyword evidence="4 7" id="KW-0067">ATP-binding</keyword>
<dbReference type="Gene3D" id="3.40.50.300">
    <property type="entry name" value="P-loop containing nucleotide triphosphate hydrolases"/>
    <property type="match status" value="1"/>
</dbReference>
<dbReference type="GO" id="GO:0015807">
    <property type="term" value="P:L-amino acid transport"/>
    <property type="evidence" value="ECO:0007669"/>
    <property type="project" value="TreeGrafter"/>
</dbReference>
<evidence type="ECO:0000313" key="8">
    <source>
        <dbReference type="Proteomes" id="UP000231553"/>
    </source>
</evidence>
<dbReference type="SUPFAM" id="SSF52540">
    <property type="entry name" value="P-loop containing nucleoside triphosphate hydrolases"/>
    <property type="match status" value="1"/>
</dbReference>
<comment type="caution">
    <text evidence="7">The sequence shown here is derived from an EMBL/GenBank/DDBJ whole genome shotgun (WGS) entry which is preliminary data.</text>
</comment>
<dbReference type="InterPro" id="IPR027417">
    <property type="entry name" value="P-loop_NTPase"/>
</dbReference>
<dbReference type="EMBL" id="PGTB01000026">
    <property type="protein sequence ID" value="PJE36951.1"/>
    <property type="molecule type" value="Genomic_DNA"/>
</dbReference>
<evidence type="ECO:0000256" key="4">
    <source>
        <dbReference type="ARBA" id="ARBA00022840"/>
    </source>
</evidence>
<protein>
    <submittedName>
        <fullName evidence="7">Urea ABC transporter ATP-binding subunit UrtE</fullName>
    </submittedName>
</protein>
<organism evidence="7 8">
    <name type="scientific">Pseudooceanicola lipolyticus</name>
    <dbReference type="NCBI Taxonomy" id="2029104"/>
    <lineage>
        <taxon>Bacteria</taxon>
        <taxon>Pseudomonadati</taxon>
        <taxon>Pseudomonadota</taxon>
        <taxon>Alphaproteobacteria</taxon>
        <taxon>Rhodobacterales</taxon>
        <taxon>Paracoccaceae</taxon>
        <taxon>Pseudooceanicola</taxon>
    </lineage>
</organism>
<dbReference type="InterPro" id="IPR003439">
    <property type="entry name" value="ABC_transporter-like_ATP-bd"/>
</dbReference>
<keyword evidence="8" id="KW-1185">Reference proteome</keyword>
<evidence type="ECO:0000256" key="5">
    <source>
        <dbReference type="ARBA" id="ARBA00022970"/>
    </source>
</evidence>
<dbReference type="PROSITE" id="PS50893">
    <property type="entry name" value="ABC_TRANSPORTER_2"/>
    <property type="match status" value="1"/>
</dbReference>
<evidence type="ECO:0000256" key="1">
    <source>
        <dbReference type="ARBA" id="ARBA00005417"/>
    </source>
</evidence>
<dbReference type="GO" id="GO:0015658">
    <property type="term" value="F:branched-chain amino acid transmembrane transporter activity"/>
    <property type="evidence" value="ECO:0007669"/>
    <property type="project" value="TreeGrafter"/>
</dbReference>
<evidence type="ECO:0000256" key="3">
    <source>
        <dbReference type="ARBA" id="ARBA00022741"/>
    </source>
</evidence>
<feature type="domain" description="ABC transporter" evidence="6">
    <location>
        <begin position="2"/>
        <end position="231"/>
    </location>
</feature>
<name>A0A2M8J2D8_9RHOB</name>
<dbReference type="PANTHER" id="PTHR43820:SF5">
    <property type="entry name" value="HIGH-AFFINITY BRANCHED-CHAIN AMINO ACID TRANSPORT ATP-BINDING PROTEIN"/>
    <property type="match status" value="1"/>
</dbReference>
<dbReference type="SMART" id="SM00382">
    <property type="entry name" value="AAA"/>
    <property type="match status" value="1"/>
</dbReference>
<dbReference type="RefSeq" id="WP_100162281.1">
    <property type="nucleotide sequence ID" value="NZ_PGTB01000026.1"/>
</dbReference>
<dbReference type="GO" id="GO:0005524">
    <property type="term" value="F:ATP binding"/>
    <property type="evidence" value="ECO:0007669"/>
    <property type="project" value="UniProtKB-KW"/>
</dbReference>
<dbReference type="InterPro" id="IPR017780">
    <property type="entry name" value="ABC_transptr_urea_ATP-bd_UrtE"/>
</dbReference>
<dbReference type="PANTHER" id="PTHR43820">
    <property type="entry name" value="HIGH-AFFINITY BRANCHED-CHAIN AMINO ACID TRANSPORT ATP-BINDING PROTEIN LIVF"/>
    <property type="match status" value="1"/>
</dbReference>
<dbReference type="OrthoDB" id="9806149at2"/>
<reference evidence="7 8" key="1">
    <citation type="journal article" date="2018" name="Int. J. Syst. Evol. Microbiol.">
        <title>Pseudooceanicola lipolyticus sp. nov., a marine alphaproteobacterium, reclassification of Oceanicola flagellatus as Pseudooceanicola flagellatus comb. nov. and emended description of the genus Pseudooceanicola.</title>
        <authorList>
            <person name="Huang M.-M."/>
            <person name="Guo L.-L."/>
            <person name="Wu Y.-H."/>
            <person name="Lai Q.-L."/>
            <person name="Shao Z.-Z."/>
            <person name="Wang C.-S."/>
            <person name="Wu M."/>
            <person name="Xu X.-W."/>
        </authorList>
    </citation>
    <scope>NUCLEOTIDE SEQUENCE [LARGE SCALE GENOMIC DNA]</scope>
    <source>
        <strain evidence="7 8">157</strain>
    </source>
</reference>
<dbReference type="NCBIfam" id="TIGR03410">
    <property type="entry name" value="urea_trans_UrtE"/>
    <property type="match status" value="1"/>
</dbReference>
<proteinExistence type="inferred from homology"/>
<keyword evidence="3" id="KW-0547">Nucleotide-binding</keyword>
<dbReference type="InterPro" id="IPR052156">
    <property type="entry name" value="BCAA_Transport_ATP-bd_LivF"/>
</dbReference>
<gene>
    <name evidence="7" type="primary">urtE</name>
    <name evidence="7" type="ORF">CVM52_09555</name>
</gene>